<dbReference type="AlphaFoldDB" id="A0A7Y0N0G1"/>
<comment type="caution">
    <text evidence="2">The sequence shown here is derived from an EMBL/GenBank/DDBJ whole genome shotgun (WGS) entry which is preliminary data.</text>
</comment>
<feature type="compositionally biased region" description="Polar residues" evidence="1">
    <location>
        <begin position="8"/>
        <end position="18"/>
    </location>
</feature>
<evidence type="ECO:0000313" key="2">
    <source>
        <dbReference type="EMBL" id="NMR76242.1"/>
    </source>
</evidence>
<gene>
    <name evidence="2" type="ORF">HKB35_21760</name>
</gene>
<sequence length="120" mass="14119">MKPKHPEITTTDRVSPQTLRKRQERERKRNAGMVEKSVTLSPERQRQLAEMLEYMEVDSAQTLMVMLLDAHYQKIQAHQQRHQCCGKCGDPYQKEGSCVFEGDHRCQYTHKGKRHKELLP</sequence>
<evidence type="ECO:0000256" key="1">
    <source>
        <dbReference type="SAM" id="MobiDB-lite"/>
    </source>
</evidence>
<name>A0A7Y0N0G1_VIBAL</name>
<dbReference type="Proteomes" id="UP000565155">
    <property type="component" value="Unassembled WGS sequence"/>
</dbReference>
<evidence type="ECO:0000313" key="3">
    <source>
        <dbReference type="Proteomes" id="UP000565155"/>
    </source>
</evidence>
<reference evidence="2 3" key="1">
    <citation type="submission" date="2020-04" db="EMBL/GenBank/DDBJ databases">
        <title>Whole-genome sequencing of Vibrio spp. from China reveals different genetic environments of blaCTX-M-14 among diverse lineages.</title>
        <authorList>
            <person name="Zheng Z."/>
            <person name="Ye L."/>
            <person name="Chen S."/>
        </authorList>
    </citation>
    <scope>NUCLEOTIDE SEQUENCE [LARGE SCALE GENOMIC DNA]</scope>
    <source>
        <strain evidence="2 3">Vb1636</strain>
    </source>
</reference>
<feature type="region of interest" description="Disordered" evidence="1">
    <location>
        <begin position="1"/>
        <end position="42"/>
    </location>
</feature>
<proteinExistence type="predicted"/>
<dbReference type="EMBL" id="JABCMA010000039">
    <property type="protein sequence ID" value="NMR76242.1"/>
    <property type="molecule type" value="Genomic_DNA"/>
</dbReference>
<dbReference type="RefSeq" id="WP_169629104.1">
    <property type="nucleotide sequence ID" value="NZ_JABCMA010000039.1"/>
</dbReference>
<protein>
    <submittedName>
        <fullName evidence="2">Uncharacterized protein</fullName>
    </submittedName>
</protein>
<accession>A0A7Y0N0G1</accession>
<organism evidence="2 3">
    <name type="scientific">Vibrio alginolyticus</name>
    <dbReference type="NCBI Taxonomy" id="663"/>
    <lineage>
        <taxon>Bacteria</taxon>
        <taxon>Pseudomonadati</taxon>
        <taxon>Pseudomonadota</taxon>
        <taxon>Gammaproteobacteria</taxon>
        <taxon>Vibrionales</taxon>
        <taxon>Vibrionaceae</taxon>
        <taxon>Vibrio</taxon>
    </lineage>
</organism>